<evidence type="ECO:0000256" key="1">
    <source>
        <dbReference type="ARBA" id="ARBA00009589"/>
    </source>
</evidence>
<dbReference type="Gene3D" id="3.40.50.1000">
    <property type="entry name" value="HAD superfamily/HAD-like"/>
    <property type="match status" value="1"/>
</dbReference>
<evidence type="ECO:0000313" key="2">
    <source>
        <dbReference type="EMBL" id="MFD1875617.1"/>
    </source>
</evidence>
<dbReference type="SFLD" id="SFLDS00003">
    <property type="entry name" value="Haloacid_Dehalogenase"/>
    <property type="match status" value="1"/>
</dbReference>
<dbReference type="Pfam" id="PF06941">
    <property type="entry name" value="NT5C"/>
    <property type="match status" value="1"/>
</dbReference>
<protein>
    <submittedName>
        <fullName evidence="2">5'(3')-deoxyribonucleotidase</fullName>
    </submittedName>
</protein>
<keyword evidence="3" id="KW-1185">Reference proteome</keyword>
<dbReference type="Gene3D" id="1.10.40.40">
    <property type="entry name" value="Deoxyribonucleotidase, domain 2"/>
    <property type="match status" value="1"/>
</dbReference>
<dbReference type="PANTHER" id="PTHR16504:SF4">
    <property type="entry name" value="5'(3')-DEOXYRIBONUCLEOTIDASE"/>
    <property type="match status" value="1"/>
</dbReference>
<comment type="similarity">
    <text evidence="1">Belongs to the 5'(3')-deoxyribonucleotidase family.</text>
</comment>
<accession>A0ABW4R1Z2</accession>
<sequence length="197" mass="22787">MNKKPRLAVDMDEVMADIIARFREWYSRDFQAELSAEALHGKHFADAVAPEHQPAMRAYPNAPGFFKDLPLMAGSQQVMRELVRHYEVFIVTAAMEFPNCFSDKFEWLQRHFPFLSWRHYVFCGDKSIIRADYLIDDNAYNFDGFSGEGLLFDAPHNAHETRYRRARGWQEVATLLLPDTVRLGHHSPGIPPTLSSR</sequence>
<name>A0ABW4R1Z2_9BACT</name>
<dbReference type="InterPro" id="IPR010708">
    <property type="entry name" value="5'(3')-deoxyribonucleotidase"/>
</dbReference>
<proteinExistence type="inferred from homology"/>
<dbReference type="EMBL" id="JBHUFD010000019">
    <property type="protein sequence ID" value="MFD1875617.1"/>
    <property type="molecule type" value="Genomic_DNA"/>
</dbReference>
<comment type="caution">
    <text evidence="2">The sequence shown here is derived from an EMBL/GenBank/DDBJ whole genome shotgun (WGS) entry which is preliminary data.</text>
</comment>
<reference evidence="3" key="1">
    <citation type="journal article" date="2019" name="Int. J. Syst. Evol. Microbiol.">
        <title>The Global Catalogue of Microorganisms (GCM) 10K type strain sequencing project: providing services to taxonomists for standard genome sequencing and annotation.</title>
        <authorList>
            <consortium name="The Broad Institute Genomics Platform"/>
            <consortium name="The Broad Institute Genome Sequencing Center for Infectious Disease"/>
            <person name="Wu L."/>
            <person name="Ma J."/>
        </authorList>
    </citation>
    <scope>NUCLEOTIDE SEQUENCE [LARGE SCALE GENOMIC DNA]</scope>
    <source>
        <strain evidence="3">CGMCC 1.15795</strain>
    </source>
</reference>
<dbReference type="SUPFAM" id="SSF56784">
    <property type="entry name" value="HAD-like"/>
    <property type="match status" value="1"/>
</dbReference>
<dbReference type="Proteomes" id="UP001597197">
    <property type="component" value="Unassembled WGS sequence"/>
</dbReference>
<dbReference type="InterPro" id="IPR023214">
    <property type="entry name" value="HAD_sf"/>
</dbReference>
<dbReference type="PANTHER" id="PTHR16504">
    <property type="entry name" value="5'(3')-DEOXYRIBONUCLEOTIDASE"/>
    <property type="match status" value="1"/>
</dbReference>
<evidence type="ECO:0000313" key="3">
    <source>
        <dbReference type="Proteomes" id="UP001597197"/>
    </source>
</evidence>
<dbReference type="SFLD" id="SFLDG01126">
    <property type="entry name" value="C1.2:_Nucleotidase_Like"/>
    <property type="match status" value="1"/>
</dbReference>
<gene>
    <name evidence="2" type="ORF">ACFSDX_24510</name>
</gene>
<organism evidence="2 3">
    <name type="scientific">Hymenobacter bucti</name>
    <dbReference type="NCBI Taxonomy" id="1844114"/>
    <lineage>
        <taxon>Bacteria</taxon>
        <taxon>Pseudomonadati</taxon>
        <taxon>Bacteroidota</taxon>
        <taxon>Cytophagia</taxon>
        <taxon>Cytophagales</taxon>
        <taxon>Hymenobacteraceae</taxon>
        <taxon>Hymenobacter</taxon>
    </lineage>
</organism>
<dbReference type="InterPro" id="IPR036412">
    <property type="entry name" value="HAD-like_sf"/>
</dbReference>
<dbReference type="RefSeq" id="WP_382318499.1">
    <property type="nucleotide sequence ID" value="NZ_JBHUFD010000019.1"/>
</dbReference>
<dbReference type="SFLD" id="SFLDG01146">
    <property type="entry name" value="C1.2.2"/>
    <property type="match status" value="1"/>
</dbReference>